<evidence type="ECO:0000256" key="4">
    <source>
        <dbReference type="ARBA" id="ARBA00022692"/>
    </source>
</evidence>
<evidence type="ECO:0000256" key="9">
    <source>
        <dbReference type="SAM" id="Phobius"/>
    </source>
</evidence>
<dbReference type="SUPFAM" id="SSF52540">
    <property type="entry name" value="P-loop containing nucleoside triphosphate hydrolases"/>
    <property type="match status" value="1"/>
</dbReference>
<comment type="caution">
    <text evidence="12">The sequence shown here is derived from an EMBL/GenBank/DDBJ whole genome shotgun (WGS) entry which is preliminary data.</text>
</comment>
<dbReference type="Gene3D" id="1.20.1560.10">
    <property type="entry name" value="ABC transporter type 1, transmembrane domain"/>
    <property type="match status" value="1"/>
</dbReference>
<dbReference type="InterPro" id="IPR003593">
    <property type="entry name" value="AAA+_ATPase"/>
</dbReference>
<evidence type="ECO:0000256" key="5">
    <source>
        <dbReference type="ARBA" id="ARBA00022741"/>
    </source>
</evidence>
<dbReference type="GO" id="GO:0015421">
    <property type="term" value="F:ABC-type oligopeptide transporter activity"/>
    <property type="evidence" value="ECO:0007669"/>
    <property type="project" value="TreeGrafter"/>
</dbReference>
<dbReference type="PROSITE" id="PS50929">
    <property type="entry name" value="ABC_TM1F"/>
    <property type="match status" value="1"/>
</dbReference>
<name>A0A2T6KLX8_9RHOB</name>
<dbReference type="InterPro" id="IPR011527">
    <property type="entry name" value="ABC1_TM_dom"/>
</dbReference>
<dbReference type="InterPro" id="IPR027417">
    <property type="entry name" value="P-loop_NTPase"/>
</dbReference>
<dbReference type="PANTHER" id="PTHR43394:SF1">
    <property type="entry name" value="ATP-BINDING CASSETTE SUB-FAMILY B MEMBER 10, MITOCHONDRIAL"/>
    <property type="match status" value="1"/>
</dbReference>
<evidence type="ECO:0000256" key="2">
    <source>
        <dbReference type="ARBA" id="ARBA00022448"/>
    </source>
</evidence>
<dbReference type="InterPro" id="IPR003439">
    <property type="entry name" value="ABC_transporter-like_ATP-bd"/>
</dbReference>
<feature type="transmembrane region" description="Helical" evidence="9">
    <location>
        <begin position="156"/>
        <end position="173"/>
    </location>
</feature>
<dbReference type="GO" id="GO:0005886">
    <property type="term" value="C:plasma membrane"/>
    <property type="evidence" value="ECO:0007669"/>
    <property type="project" value="UniProtKB-SubCell"/>
</dbReference>
<feature type="transmembrane region" description="Helical" evidence="9">
    <location>
        <begin position="36"/>
        <end position="55"/>
    </location>
</feature>
<dbReference type="GO" id="GO:0016887">
    <property type="term" value="F:ATP hydrolysis activity"/>
    <property type="evidence" value="ECO:0007669"/>
    <property type="project" value="InterPro"/>
</dbReference>
<evidence type="ECO:0000256" key="1">
    <source>
        <dbReference type="ARBA" id="ARBA00004651"/>
    </source>
</evidence>
<evidence type="ECO:0000259" key="11">
    <source>
        <dbReference type="PROSITE" id="PS50929"/>
    </source>
</evidence>
<dbReference type="FunFam" id="3.40.50.300:FF:000299">
    <property type="entry name" value="ABC transporter ATP-binding protein/permease"/>
    <property type="match status" value="1"/>
</dbReference>
<evidence type="ECO:0000313" key="12">
    <source>
        <dbReference type="EMBL" id="PUB17203.1"/>
    </source>
</evidence>
<keyword evidence="7 9" id="KW-1133">Transmembrane helix</keyword>
<keyword evidence="3" id="KW-1003">Cell membrane</keyword>
<feature type="transmembrane region" description="Helical" evidence="9">
    <location>
        <begin position="67"/>
        <end position="87"/>
    </location>
</feature>
<evidence type="ECO:0000256" key="6">
    <source>
        <dbReference type="ARBA" id="ARBA00022840"/>
    </source>
</evidence>
<dbReference type="AlphaFoldDB" id="A0A2T6KLX8"/>
<dbReference type="SUPFAM" id="SSF90123">
    <property type="entry name" value="ABC transporter transmembrane region"/>
    <property type="match status" value="1"/>
</dbReference>
<keyword evidence="5" id="KW-0547">Nucleotide-binding</keyword>
<reference evidence="12 13" key="1">
    <citation type="submission" date="2018-04" db="EMBL/GenBank/DDBJ databases">
        <title>Genomic Encyclopedia of Archaeal and Bacterial Type Strains, Phase II (KMG-II): from individual species to whole genera.</title>
        <authorList>
            <person name="Goeker M."/>
        </authorList>
    </citation>
    <scope>NUCLEOTIDE SEQUENCE [LARGE SCALE GENOMIC DNA]</scope>
    <source>
        <strain evidence="12 13">DSM 29955</strain>
    </source>
</reference>
<dbReference type="EMBL" id="QBUD01000002">
    <property type="protein sequence ID" value="PUB17203.1"/>
    <property type="molecule type" value="Genomic_DNA"/>
</dbReference>
<evidence type="ECO:0000256" key="7">
    <source>
        <dbReference type="ARBA" id="ARBA00022989"/>
    </source>
</evidence>
<dbReference type="InterPro" id="IPR017871">
    <property type="entry name" value="ABC_transporter-like_CS"/>
</dbReference>
<dbReference type="InterPro" id="IPR039421">
    <property type="entry name" value="Type_1_exporter"/>
</dbReference>
<dbReference type="PROSITE" id="PS50893">
    <property type="entry name" value="ABC_TRANSPORTER_2"/>
    <property type="match status" value="1"/>
</dbReference>
<accession>A0A2T6KLX8</accession>
<organism evidence="12 13">
    <name type="scientific">Yoonia sediminilitoris</name>
    <dbReference type="NCBI Taxonomy" id="1286148"/>
    <lineage>
        <taxon>Bacteria</taxon>
        <taxon>Pseudomonadati</taxon>
        <taxon>Pseudomonadota</taxon>
        <taxon>Alphaproteobacteria</taxon>
        <taxon>Rhodobacterales</taxon>
        <taxon>Paracoccaceae</taxon>
        <taxon>Yoonia</taxon>
    </lineage>
</organism>
<evidence type="ECO:0000259" key="10">
    <source>
        <dbReference type="PROSITE" id="PS50893"/>
    </source>
</evidence>
<protein>
    <submittedName>
        <fullName evidence="12">ATP-binding cassette subfamily B protein</fullName>
    </submittedName>
</protein>
<keyword evidence="6 12" id="KW-0067">ATP-binding</keyword>
<keyword evidence="2" id="KW-0813">Transport</keyword>
<gene>
    <name evidence="12" type="ORF">C8N45_102213</name>
</gene>
<dbReference type="Pfam" id="PF00664">
    <property type="entry name" value="ABC_membrane"/>
    <property type="match status" value="1"/>
</dbReference>
<dbReference type="SMART" id="SM00382">
    <property type="entry name" value="AAA"/>
    <property type="match status" value="1"/>
</dbReference>
<evidence type="ECO:0000313" key="13">
    <source>
        <dbReference type="Proteomes" id="UP000244523"/>
    </source>
</evidence>
<dbReference type="Proteomes" id="UP000244523">
    <property type="component" value="Unassembled WGS sequence"/>
</dbReference>
<evidence type="ECO:0000256" key="8">
    <source>
        <dbReference type="ARBA" id="ARBA00023136"/>
    </source>
</evidence>
<keyword evidence="8 9" id="KW-0472">Membrane</keyword>
<proteinExistence type="predicted"/>
<dbReference type="PROSITE" id="PS00211">
    <property type="entry name" value="ABC_TRANSPORTER_1"/>
    <property type="match status" value="1"/>
</dbReference>
<dbReference type="Gene3D" id="3.40.50.300">
    <property type="entry name" value="P-loop containing nucleotide triphosphate hydrolases"/>
    <property type="match status" value="1"/>
</dbReference>
<sequence>MAKSTKPKKPAGPSGQETIAIARKILGEALPPRWKLYVFSLFCMVGVAVFTAGLAYSTRLIVNEVFVANDASAAIGVALLVVGVTLGKSTFDYLNSVISVMFMRSVSANYQKRVFRSIMAKDVRHFGDQHAANQMAQVRLFGEACGTTVIGISNKLLTNMLTVIALVIVMIIQDPLMTLATAFLFPLIFLLVSTLSRRIREAANAETELTGAFFAIGAEAFQGIKTVKSYQLEEKSINRFEEAVDMLQERLLGFARITAATLPLMEILGGIVLGLFVVYAAWQTITQGQTPGEFTAFITAFLMAYQPAERVSKSWVELQKSLVHVGRMYKLFEAPIIQPSSGTQSLSAVSPSIRFDDVSFRYGEDSAALANVSFDISAGERVAVVGRSGAGKSTLIDLVLGFYAPTNGHVLIGGVDLSEATEESVRRSISLISQDVFLFDGTIRENIRDGNPDATDEQIEEAARRAQLESVFTALPDGIETKVGPNGANLSGGQKQRVGIARALAKNALIYVFDEATSALDVENERLIMQTVVQELKGSTVLFVTHRPSTLNYVDRVLMLDGGRLVAFDDHDTLERENDHYQTLFDLAMKEEE</sequence>
<dbReference type="CDD" id="cd18552">
    <property type="entry name" value="ABC_6TM_MsbA_like"/>
    <property type="match status" value="1"/>
</dbReference>
<keyword evidence="13" id="KW-1185">Reference proteome</keyword>
<evidence type="ECO:0000256" key="3">
    <source>
        <dbReference type="ARBA" id="ARBA00022475"/>
    </source>
</evidence>
<comment type="subcellular location">
    <subcellularLocation>
        <location evidence="1">Cell membrane</location>
        <topology evidence="1">Multi-pass membrane protein</topology>
    </subcellularLocation>
</comment>
<feature type="domain" description="ABC transmembrane type-1" evidence="11">
    <location>
        <begin position="38"/>
        <end position="320"/>
    </location>
</feature>
<dbReference type="Pfam" id="PF00005">
    <property type="entry name" value="ABC_tran"/>
    <property type="match status" value="1"/>
</dbReference>
<dbReference type="PANTHER" id="PTHR43394">
    <property type="entry name" value="ATP-DEPENDENT PERMEASE MDL1, MITOCHONDRIAL"/>
    <property type="match status" value="1"/>
</dbReference>
<keyword evidence="4 9" id="KW-0812">Transmembrane</keyword>
<feature type="transmembrane region" description="Helical" evidence="9">
    <location>
        <begin position="257"/>
        <end position="282"/>
    </location>
</feature>
<feature type="transmembrane region" description="Helical" evidence="9">
    <location>
        <begin position="179"/>
        <end position="196"/>
    </location>
</feature>
<dbReference type="GO" id="GO:0005524">
    <property type="term" value="F:ATP binding"/>
    <property type="evidence" value="ECO:0007669"/>
    <property type="project" value="UniProtKB-KW"/>
</dbReference>
<dbReference type="InterPro" id="IPR036640">
    <property type="entry name" value="ABC1_TM_sf"/>
</dbReference>
<feature type="domain" description="ABC transporter" evidence="10">
    <location>
        <begin position="353"/>
        <end position="587"/>
    </location>
</feature>